<evidence type="ECO:0000313" key="3">
    <source>
        <dbReference type="EMBL" id="MDU9005160.1"/>
    </source>
</evidence>
<reference evidence="4" key="1">
    <citation type="submission" date="2023-05" db="EMBL/GenBank/DDBJ databases">
        <title>Sedimentitalea sp. nov. JM2-8.</title>
        <authorList>
            <person name="Huang J."/>
        </authorList>
    </citation>
    <scope>NUCLEOTIDE SEQUENCE [LARGE SCALE GENOMIC DNA]</scope>
    <source>
        <strain evidence="4">KHS03</strain>
    </source>
</reference>
<gene>
    <name evidence="3" type="ORF">QO231_15030</name>
</gene>
<accession>A0ABU3VG69</accession>
<name>A0ABU3VG69_9RHOB</name>
<dbReference type="EMBL" id="JASMWN010000012">
    <property type="protein sequence ID" value="MDU9005160.1"/>
    <property type="molecule type" value="Genomic_DNA"/>
</dbReference>
<keyword evidence="1" id="KW-0472">Membrane</keyword>
<dbReference type="Proteomes" id="UP001255416">
    <property type="component" value="Unassembled WGS sequence"/>
</dbReference>
<evidence type="ECO:0000313" key="4">
    <source>
        <dbReference type="Proteomes" id="UP001255416"/>
    </source>
</evidence>
<protein>
    <recommendedName>
        <fullName evidence="2">DUF6868 domain-containing protein</fullName>
    </recommendedName>
</protein>
<sequence>MTIDTLTTFFGWLAVINIGYLMVATLGIVGMQSWMASIHQRLFGLEEKELKRAYFNWLATYKTLTLIFTVAPYIALKLI</sequence>
<evidence type="ECO:0000259" key="2">
    <source>
        <dbReference type="Pfam" id="PF21742"/>
    </source>
</evidence>
<proteinExistence type="predicted"/>
<dbReference type="Pfam" id="PF21742">
    <property type="entry name" value="DUF6868"/>
    <property type="match status" value="1"/>
</dbReference>
<keyword evidence="1" id="KW-1133">Transmembrane helix</keyword>
<feature type="transmembrane region" description="Helical" evidence="1">
    <location>
        <begin position="12"/>
        <end position="34"/>
    </location>
</feature>
<keyword evidence="4" id="KW-1185">Reference proteome</keyword>
<dbReference type="RefSeq" id="WP_316778005.1">
    <property type="nucleotide sequence ID" value="NZ_JASMWN010000012.1"/>
</dbReference>
<evidence type="ECO:0000256" key="1">
    <source>
        <dbReference type="SAM" id="Phobius"/>
    </source>
</evidence>
<feature type="transmembrane region" description="Helical" evidence="1">
    <location>
        <begin position="54"/>
        <end position="76"/>
    </location>
</feature>
<dbReference type="InterPro" id="IPR049220">
    <property type="entry name" value="DUF6868"/>
</dbReference>
<feature type="domain" description="DUF6868" evidence="2">
    <location>
        <begin position="1"/>
        <end position="79"/>
    </location>
</feature>
<organism evidence="3 4">
    <name type="scientific">Sedimentitalea todarodis</name>
    <dbReference type="NCBI Taxonomy" id="1631240"/>
    <lineage>
        <taxon>Bacteria</taxon>
        <taxon>Pseudomonadati</taxon>
        <taxon>Pseudomonadota</taxon>
        <taxon>Alphaproteobacteria</taxon>
        <taxon>Rhodobacterales</taxon>
        <taxon>Paracoccaceae</taxon>
        <taxon>Sedimentitalea</taxon>
    </lineage>
</organism>
<comment type="caution">
    <text evidence="3">The sequence shown here is derived from an EMBL/GenBank/DDBJ whole genome shotgun (WGS) entry which is preliminary data.</text>
</comment>
<keyword evidence="1" id="KW-0812">Transmembrane</keyword>